<name>A0A238W9I6_9ACTN</name>
<evidence type="ECO:0000313" key="3">
    <source>
        <dbReference type="Proteomes" id="UP000198420"/>
    </source>
</evidence>
<feature type="region of interest" description="Disordered" evidence="1">
    <location>
        <begin position="1"/>
        <end position="50"/>
    </location>
</feature>
<gene>
    <name evidence="2" type="ORF">SAMN06265355_102829</name>
</gene>
<protein>
    <submittedName>
        <fullName evidence="2">Uncharacterized protein</fullName>
    </submittedName>
</protein>
<dbReference type="AlphaFoldDB" id="A0A238W9I6"/>
<feature type="compositionally biased region" description="Low complexity" evidence="1">
    <location>
        <begin position="1"/>
        <end position="15"/>
    </location>
</feature>
<evidence type="ECO:0000256" key="1">
    <source>
        <dbReference type="SAM" id="MobiDB-lite"/>
    </source>
</evidence>
<evidence type="ECO:0000313" key="2">
    <source>
        <dbReference type="EMBL" id="SNR42883.1"/>
    </source>
</evidence>
<dbReference type="RefSeq" id="WP_179278742.1">
    <property type="nucleotide sequence ID" value="NZ_FZNP01000002.1"/>
</dbReference>
<accession>A0A238W9I6</accession>
<dbReference type="Proteomes" id="UP000198420">
    <property type="component" value="Unassembled WGS sequence"/>
</dbReference>
<organism evidence="2 3">
    <name type="scientific">Actinomadura mexicana</name>
    <dbReference type="NCBI Taxonomy" id="134959"/>
    <lineage>
        <taxon>Bacteria</taxon>
        <taxon>Bacillati</taxon>
        <taxon>Actinomycetota</taxon>
        <taxon>Actinomycetes</taxon>
        <taxon>Streptosporangiales</taxon>
        <taxon>Thermomonosporaceae</taxon>
        <taxon>Actinomadura</taxon>
    </lineage>
</organism>
<proteinExistence type="predicted"/>
<feature type="compositionally biased region" description="Basic and acidic residues" evidence="1">
    <location>
        <begin position="33"/>
        <end position="50"/>
    </location>
</feature>
<sequence>MATTSPTPGAAAPDTLAGLFTDPETLTTVQAKEYTKKDGDSDQPNKYDEI</sequence>
<dbReference type="EMBL" id="FZNP01000002">
    <property type="protein sequence ID" value="SNR42883.1"/>
    <property type="molecule type" value="Genomic_DNA"/>
</dbReference>
<keyword evidence="3" id="KW-1185">Reference proteome</keyword>
<reference evidence="3" key="1">
    <citation type="submission" date="2017-06" db="EMBL/GenBank/DDBJ databases">
        <authorList>
            <person name="Varghese N."/>
            <person name="Submissions S."/>
        </authorList>
    </citation>
    <scope>NUCLEOTIDE SEQUENCE [LARGE SCALE GENOMIC DNA]</scope>
    <source>
        <strain evidence="3">DSM 44485</strain>
    </source>
</reference>